<name>A0A3S9HHV9_9BURK</name>
<dbReference type="GO" id="GO:0007165">
    <property type="term" value="P:signal transduction"/>
    <property type="evidence" value="ECO:0007669"/>
    <property type="project" value="InterPro"/>
</dbReference>
<dbReference type="InterPro" id="IPR029787">
    <property type="entry name" value="Nucleotide_cyclase"/>
</dbReference>
<feature type="domain" description="GGDEF" evidence="4">
    <location>
        <begin position="293"/>
        <end position="426"/>
    </location>
</feature>
<dbReference type="Gene3D" id="3.30.70.270">
    <property type="match status" value="1"/>
</dbReference>
<dbReference type="Pfam" id="PF00990">
    <property type="entry name" value="GGDEF"/>
    <property type="match status" value="1"/>
</dbReference>
<dbReference type="KEGG" id="upv:EJN92_06560"/>
<dbReference type="PROSITE" id="PS50887">
    <property type="entry name" value="GGDEF"/>
    <property type="match status" value="1"/>
</dbReference>
<evidence type="ECO:0000256" key="1">
    <source>
        <dbReference type="SAM" id="Phobius"/>
    </source>
</evidence>
<dbReference type="PROSITE" id="PS51257">
    <property type="entry name" value="PROKAR_LIPOPROTEIN"/>
    <property type="match status" value="1"/>
</dbReference>
<dbReference type="GO" id="GO:0016020">
    <property type="term" value="C:membrane"/>
    <property type="evidence" value="ECO:0007669"/>
    <property type="project" value="InterPro"/>
</dbReference>
<feature type="domain" description="HAMP" evidence="3">
    <location>
        <begin position="190"/>
        <end position="243"/>
    </location>
</feature>
<dbReference type="CDD" id="cd01949">
    <property type="entry name" value="GGDEF"/>
    <property type="match status" value="1"/>
</dbReference>
<dbReference type="RefSeq" id="WP_126127070.1">
    <property type="nucleotide sequence ID" value="NZ_CP034464.1"/>
</dbReference>
<organism evidence="5 6">
    <name type="scientific">Undibacterium parvum</name>
    <dbReference type="NCBI Taxonomy" id="401471"/>
    <lineage>
        <taxon>Bacteria</taxon>
        <taxon>Pseudomonadati</taxon>
        <taxon>Pseudomonadota</taxon>
        <taxon>Betaproteobacteria</taxon>
        <taxon>Burkholderiales</taxon>
        <taxon>Oxalobacteraceae</taxon>
        <taxon>Undibacterium</taxon>
    </lineage>
</organism>
<feature type="transmembrane region" description="Helical" evidence="1">
    <location>
        <begin position="20"/>
        <end position="39"/>
    </location>
</feature>
<dbReference type="EMBL" id="CP034464">
    <property type="protein sequence ID" value="AZP11685.1"/>
    <property type="molecule type" value="Genomic_DNA"/>
</dbReference>
<sequence length="700" mass="78514">MESGLIKHTLEKKLTMVNLTAFSLASAFGCVLIVSYFFITLRADLRSNTEITAQVISQNSAPAFLFMDEKAANEVIKALAQDQNVSGADLYLNNQKLFASYRRKVNPDADWKGPTVGQVRPVSSMQAQFYSKYLEVVTPVLAEGNPVGTLYLYVDLAASNRRLINLVAMVFFGAFGAVLLAWGLLRRSLRGILNPINELVLTMHDVSSNDDYTQRASIKSDDEIGALVEKFNFMLEQIQRRDTALGKELVERKRAEIQLDHIAHYDSVTGLPNRHFFNRHTMELDRQQVESGLNFALLFIDLDNFKYVNDTFGHRVGDLLLVAVAERLQSALRVRDLVVRLGGDEFSVLLDDPQYLEVALRLANKMLAVLSLPFNCEDHEFLVSASIGVALMPEHADRFDELLSCADAAMYAAKAMGKNNVQVWTPEMSQRTAQRFTIESGLRHAIENGELEVYYQPIMHLATDKIAGMEALLRWEHPILGFVSPVEFIPIAEESKLIVSIGEWVLQQACRQAKLWQPRFGELFIAVNVSARQFRDPGFADNVERIVKETGCPPNVLELEVTETMLMSQTNETMAILNDLSGRGFQLSLDDFGTGYSSLAYLKRFPINKLKIDRSFVSDLPHDKDDAAIAQVIVSLSNHMQMRVVAEGIETLEQAHFLRELGCTYGQGFLFSQPLPVGRFEIFAEKNLGLRSTDHSISLA</sequence>
<dbReference type="InterPro" id="IPR001633">
    <property type="entry name" value="EAL_dom"/>
</dbReference>
<dbReference type="SUPFAM" id="SSF158472">
    <property type="entry name" value="HAMP domain-like"/>
    <property type="match status" value="1"/>
</dbReference>
<dbReference type="OrthoDB" id="9813903at2"/>
<dbReference type="NCBIfam" id="TIGR00254">
    <property type="entry name" value="GGDEF"/>
    <property type="match status" value="1"/>
</dbReference>
<dbReference type="Pfam" id="PF00563">
    <property type="entry name" value="EAL"/>
    <property type="match status" value="1"/>
</dbReference>
<dbReference type="InterPro" id="IPR033417">
    <property type="entry name" value="CHASE8"/>
</dbReference>
<gene>
    <name evidence="5" type="ORF">EJN92_06560</name>
</gene>
<evidence type="ECO:0000259" key="3">
    <source>
        <dbReference type="PROSITE" id="PS50885"/>
    </source>
</evidence>
<dbReference type="Pfam" id="PF00672">
    <property type="entry name" value="HAMP"/>
    <property type="match status" value="1"/>
</dbReference>
<dbReference type="FunFam" id="3.20.20.450:FF:000001">
    <property type="entry name" value="Cyclic di-GMP phosphodiesterase yahA"/>
    <property type="match status" value="1"/>
</dbReference>
<dbReference type="AlphaFoldDB" id="A0A3S9HHV9"/>
<dbReference type="Gene3D" id="3.20.20.450">
    <property type="entry name" value="EAL domain"/>
    <property type="match status" value="1"/>
</dbReference>
<dbReference type="CDD" id="cd06225">
    <property type="entry name" value="HAMP"/>
    <property type="match status" value="1"/>
</dbReference>
<dbReference type="Proteomes" id="UP000275663">
    <property type="component" value="Chromosome"/>
</dbReference>
<evidence type="ECO:0000313" key="6">
    <source>
        <dbReference type="Proteomes" id="UP000275663"/>
    </source>
</evidence>
<dbReference type="PANTHER" id="PTHR44757">
    <property type="entry name" value="DIGUANYLATE CYCLASE DGCP"/>
    <property type="match status" value="1"/>
</dbReference>
<dbReference type="InterPro" id="IPR043128">
    <property type="entry name" value="Rev_trsase/Diguanyl_cyclase"/>
</dbReference>
<dbReference type="InterPro" id="IPR003660">
    <property type="entry name" value="HAMP_dom"/>
</dbReference>
<dbReference type="InterPro" id="IPR035919">
    <property type="entry name" value="EAL_sf"/>
</dbReference>
<dbReference type="SUPFAM" id="SSF141868">
    <property type="entry name" value="EAL domain-like"/>
    <property type="match status" value="1"/>
</dbReference>
<evidence type="ECO:0000259" key="2">
    <source>
        <dbReference type="PROSITE" id="PS50883"/>
    </source>
</evidence>
<evidence type="ECO:0000259" key="4">
    <source>
        <dbReference type="PROSITE" id="PS50887"/>
    </source>
</evidence>
<dbReference type="PANTHER" id="PTHR44757:SF2">
    <property type="entry name" value="BIOFILM ARCHITECTURE MAINTENANCE PROTEIN MBAA"/>
    <property type="match status" value="1"/>
</dbReference>
<dbReference type="Gene3D" id="6.10.340.10">
    <property type="match status" value="1"/>
</dbReference>
<feature type="transmembrane region" description="Helical" evidence="1">
    <location>
        <begin position="163"/>
        <end position="185"/>
    </location>
</feature>
<feature type="domain" description="EAL" evidence="2">
    <location>
        <begin position="435"/>
        <end position="688"/>
    </location>
</feature>
<dbReference type="SMART" id="SM00267">
    <property type="entry name" value="GGDEF"/>
    <property type="match status" value="1"/>
</dbReference>
<keyword evidence="6" id="KW-1185">Reference proteome</keyword>
<dbReference type="CDD" id="cd01948">
    <property type="entry name" value="EAL"/>
    <property type="match status" value="1"/>
</dbReference>
<dbReference type="Pfam" id="PF17152">
    <property type="entry name" value="CHASE8"/>
    <property type="match status" value="1"/>
</dbReference>
<dbReference type="InterPro" id="IPR052155">
    <property type="entry name" value="Biofilm_reg_signaling"/>
</dbReference>
<evidence type="ECO:0000313" key="5">
    <source>
        <dbReference type="EMBL" id="AZP11685.1"/>
    </source>
</evidence>
<dbReference type="PROSITE" id="PS50883">
    <property type="entry name" value="EAL"/>
    <property type="match status" value="1"/>
</dbReference>
<keyword evidence="1" id="KW-1133">Transmembrane helix</keyword>
<dbReference type="PROSITE" id="PS50885">
    <property type="entry name" value="HAMP"/>
    <property type="match status" value="1"/>
</dbReference>
<keyword evidence="1" id="KW-0812">Transmembrane</keyword>
<reference evidence="5 6" key="1">
    <citation type="journal article" date="2011" name="Int. J. Syst. Evol. Microbiol.">
        <title>Description of Undibacterium oligocarboniphilum sp. nov., isolated from purified water, and Undibacterium pigrum strain CCUG 49012 as the type strain of Undibacterium parvum sp. nov., and emended descriptions of the genus Undibacterium and the species Undibacterium pigrum.</title>
        <authorList>
            <person name="Eder W."/>
            <person name="Wanner G."/>
            <person name="Ludwig W."/>
            <person name="Busse H.J."/>
            <person name="Ziemke-Kageler F."/>
            <person name="Lang E."/>
        </authorList>
    </citation>
    <scope>NUCLEOTIDE SEQUENCE [LARGE SCALE GENOMIC DNA]</scope>
    <source>
        <strain evidence="5 6">DSM 23061</strain>
    </source>
</reference>
<dbReference type="SMART" id="SM00052">
    <property type="entry name" value="EAL"/>
    <property type="match status" value="1"/>
</dbReference>
<keyword evidence="1" id="KW-0472">Membrane</keyword>
<dbReference type="SMART" id="SM00304">
    <property type="entry name" value="HAMP"/>
    <property type="match status" value="1"/>
</dbReference>
<dbReference type="InterPro" id="IPR000160">
    <property type="entry name" value="GGDEF_dom"/>
</dbReference>
<proteinExistence type="predicted"/>
<accession>A0A3S9HHV9</accession>
<dbReference type="SUPFAM" id="SSF55073">
    <property type="entry name" value="Nucleotide cyclase"/>
    <property type="match status" value="1"/>
</dbReference>
<protein>
    <submittedName>
        <fullName evidence="5">EAL domain-containing protein</fullName>
    </submittedName>
</protein>